<dbReference type="OrthoDB" id="118550at2759"/>
<dbReference type="InterPro" id="IPR009057">
    <property type="entry name" value="Homeodomain-like_sf"/>
</dbReference>
<dbReference type="SMART" id="SM00717">
    <property type="entry name" value="SANT"/>
    <property type="match status" value="2"/>
</dbReference>
<feature type="region of interest" description="Disordered" evidence="4">
    <location>
        <begin position="1"/>
        <end position="24"/>
    </location>
</feature>
<evidence type="ECO:0000256" key="1">
    <source>
        <dbReference type="ARBA" id="ARBA00023015"/>
    </source>
</evidence>
<keyword evidence="1" id="KW-0805">Transcription regulation</keyword>
<evidence type="ECO:0000313" key="6">
    <source>
        <dbReference type="EMBL" id="OQR82721.1"/>
    </source>
</evidence>
<dbReference type="Pfam" id="PF00249">
    <property type="entry name" value="Myb_DNA-binding"/>
    <property type="match status" value="2"/>
</dbReference>
<dbReference type="InterPro" id="IPR044636">
    <property type="entry name" value="RADIALIS-like"/>
</dbReference>
<dbReference type="InterPro" id="IPR001005">
    <property type="entry name" value="SANT/Myb"/>
</dbReference>
<protein>
    <recommendedName>
        <fullName evidence="5">Myb-like domain-containing protein</fullName>
    </recommendedName>
</protein>
<keyword evidence="3" id="KW-0539">Nucleus</keyword>
<comment type="caution">
    <text evidence="6">The sequence shown here is derived from an EMBL/GenBank/DDBJ whole genome shotgun (WGS) entry which is preliminary data.</text>
</comment>
<dbReference type="Gene3D" id="1.10.10.60">
    <property type="entry name" value="Homeodomain-like"/>
    <property type="match status" value="2"/>
</dbReference>
<dbReference type="PANTHER" id="PTHR43952:SF75">
    <property type="entry name" value="PROTEIN RADIALIS-LIKE 6"/>
    <property type="match status" value="1"/>
</dbReference>
<dbReference type="STRING" id="1202772.A0A1V9YAH2"/>
<feature type="domain" description="Myb-like" evidence="5">
    <location>
        <begin position="15"/>
        <end position="68"/>
    </location>
</feature>
<dbReference type="PROSITE" id="PS50090">
    <property type="entry name" value="MYB_LIKE"/>
    <property type="match status" value="2"/>
</dbReference>
<gene>
    <name evidence="6" type="ORF">ACHHYP_15620</name>
</gene>
<accession>A0A1V9YAH2</accession>
<dbReference type="EMBL" id="JNBR01002424">
    <property type="protein sequence ID" value="OQR82721.1"/>
    <property type="molecule type" value="Genomic_DNA"/>
</dbReference>
<evidence type="ECO:0000313" key="7">
    <source>
        <dbReference type="Proteomes" id="UP000243579"/>
    </source>
</evidence>
<dbReference type="AlphaFoldDB" id="A0A1V9YAH2"/>
<dbReference type="PANTHER" id="PTHR43952">
    <property type="entry name" value="MYB FAMILY TRANSCRIPTION FACTOR-RELATED"/>
    <property type="match status" value="1"/>
</dbReference>
<evidence type="ECO:0000256" key="4">
    <source>
        <dbReference type="SAM" id="MobiDB-lite"/>
    </source>
</evidence>
<organism evidence="6 7">
    <name type="scientific">Achlya hypogyna</name>
    <name type="common">Oomycete</name>
    <name type="synonym">Protoachlya hypogyna</name>
    <dbReference type="NCBI Taxonomy" id="1202772"/>
    <lineage>
        <taxon>Eukaryota</taxon>
        <taxon>Sar</taxon>
        <taxon>Stramenopiles</taxon>
        <taxon>Oomycota</taxon>
        <taxon>Saprolegniomycetes</taxon>
        <taxon>Saprolegniales</taxon>
        <taxon>Achlyaceae</taxon>
        <taxon>Achlya</taxon>
    </lineage>
</organism>
<evidence type="ECO:0000256" key="3">
    <source>
        <dbReference type="ARBA" id="ARBA00023242"/>
    </source>
</evidence>
<evidence type="ECO:0000256" key="2">
    <source>
        <dbReference type="ARBA" id="ARBA00023163"/>
    </source>
</evidence>
<dbReference type="CDD" id="cd00167">
    <property type="entry name" value="SANT"/>
    <property type="match status" value="2"/>
</dbReference>
<sequence length="230" mass="25341">MWKRQCPKLDGTMAAPSPAARPWTGEEHTRFIDGLEMYGAQPSPWALIASCVESRSEAETKEHGEFYLHALLTQSLLEAKSEWTADENTIFENALAESSPPCWSKIAMLLPGKSVYDVMDHYERLVRDITAIEKGINLTTSSIESELRVANMELIESIAAAKDNPELFDAFKVAHETVCPVDTATSLASAVVNMVALDEDKRRLKPSASNQTKAAVFVLPPLGAKRQGTY</sequence>
<name>A0A1V9YAH2_ACHHY</name>
<feature type="domain" description="Myb-like" evidence="5">
    <location>
        <begin position="80"/>
        <end position="126"/>
    </location>
</feature>
<keyword evidence="2" id="KW-0804">Transcription</keyword>
<dbReference type="GO" id="GO:0003700">
    <property type="term" value="F:DNA-binding transcription factor activity"/>
    <property type="evidence" value="ECO:0007669"/>
    <property type="project" value="InterPro"/>
</dbReference>
<keyword evidence="7" id="KW-1185">Reference proteome</keyword>
<evidence type="ECO:0000259" key="5">
    <source>
        <dbReference type="PROSITE" id="PS50090"/>
    </source>
</evidence>
<reference evidence="6 7" key="1">
    <citation type="journal article" date="2014" name="Genome Biol. Evol.">
        <title>The secreted proteins of Achlya hypogyna and Thraustotheca clavata identify the ancestral oomycete secretome and reveal gene acquisitions by horizontal gene transfer.</title>
        <authorList>
            <person name="Misner I."/>
            <person name="Blouin N."/>
            <person name="Leonard G."/>
            <person name="Richards T.A."/>
            <person name="Lane C.E."/>
        </authorList>
    </citation>
    <scope>NUCLEOTIDE SEQUENCE [LARGE SCALE GENOMIC DNA]</scope>
    <source>
        <strain evidence="6 7">ATCC 48635</strain>
    </source>
</reference>
<dbReference type="SUPFAM" id="SSF46689">
    <property type="entry name" value="Homeodomain-like"/>
    <property type="match status" value="2"/>
</dbReference>
<dbReference type="Proteomes" id="UP000243579">
    <property type="component" value="Unassembled WGS sequence"/>
</dbReference>
<proteinExistence type="predicted"/>